<proteinExistence type="predicted"/>
<dbReference type="EMBL" id="JSAM01000093">
    <property type="protein sequence ID" value="KIA77022.1"/>
    <property type="molecule type" value="Genomic_DNA"/>
</dbReference>
<evidence type="ECO:0000313" key="2">
    <source>
        <dbReference type="Proteomes" id="UP000031307"/>
    </source>
</evidence>
<organism evidence="1 2">
    <name type="scientific">Parachlamydia acanthamoebae</name>
    <dbReference type="NCBI Taxonomy" id="83552"/>
    <lineage>
        <taxon>Bacteria</taxon>
        <taxon>Pseudomonadati</taxon>
        <taxon>Chlamydiota</taxon>
        <taxon>Chlamydiia</taxon>
        <taxon>Parachlamydiales</taxon>
        <taxon>Parachlamydiaceae</taxon>
        <taxon>Parachlamydia</taxon>
    </lineage>
</organism>
<dbReference type="AlphaFoldDB" id="A0A0C1E6Y4"/>
<dbReference type="PATRIC" id="fig|83552.4.peg.1830"/>
<accession>A0A0C1E6Y4</accession>
<protein>
    <submittedName>
        <fullName evidence="1">Uncharacterized protein</fullName>
    </submittedName>
</protein>
<dbReference type="Proteomes" id="UP000031307">
    <property type="component" value="Unassembled WGS sequence"/>
</dbReference>
<comment type="caution">
    <text evidence="1">The sequence shown here is derived from an EMBL/GenBank/DDBJ whole genome shotgun (WGS) entry which is preliminary data.</text>
</comment>
<dbReference type="RefSeq" id="WP_006342243.1">
    <property type="nucleotide sequence ID" value="NZ_JASBUT010000035.1"/>
</dbReference>
<sequence length="134" mass="14877">MTISFITIDENTPSEWFVVKHSFPQISREQIHLYSNVNVEKVCSTEKAAELAAKAFAASNNLHYVTTTFVMTVCKLPRGYVPVKLSPRGGVKTQESTPDFSVAVKKAQQYAIEEGLTFILPHSIETNSLDALLD</sequence>
<reference evidence="1 2" key="1">
    <citation type="journal article" date="2014" name="Mol. Biol. Evol.">
        <title>Massive expansion of Ubiquitination-related gene families within the Chlamydiae.</title>
        <authorList>
            <person name="Domman D."/>
            <person name="Collingro A."/>
            <person name="Lagkouvardos I."/>
            <person name="Gehre L."/>
            <person name="Weinmaier T."/>
            <person name="Rattei T."/>
            <person name="Subtil A."/>
            <person name="Horn M."/>
        </authorList>
    </citation>
    <scope>NUCLEOTIDE SEQUENCE [LARGE SCALE GENOMIC DNA]</scope>
    <source>
        <strain evidence="1 2">OEW1</strain>
    </source>
</reference>
<evidence type="ECO:0000313" key="1">
    <source>
        <dbReference type="EMBL" id="KIA77022.1"/>
    </source>
</evidence>
<gene>
    <name evidence="1" type="ORF">DB43_GX00040</name>
</gene>
<name>A0A0C1E6Y4_9BACT</name>